<evidence type="ECO:0000313" key="3">
    <source>
        <dbReference type="Proteomes" id="UP000255207"/>
    </source>
</evidence>
<comment type="caution">
    <text evidence="2">The sequence shown here is derived from an EMBL/GenBank/DDBJ whole genome shotgun (WGS) entry which is preliminary data.</text>
</comment>
<feature type="chain" id="PRO_5030068264" description="Lipoprotein" evidence="1">
    <location>
        <begin position="23"/>
        <end position="100"/>
    </location>
</feature>
<keyword evidence="1" id="KW-0732">Signal</keyword>
<name>A0A370L1T6_9HYPH</name>
<dbReference type="PROSITE" id="PS51257">
    <property type="entry name" value="PROKAR_LIPOPROTEIN"/>
    <property type="match status" value="1"/>
</dbReference>
<accession>A0A370L1T6</accession>
<reference evidence="3" key="1">
    <citation type="submission" date="2018-07" db="EMBL/GenBank/DDBJ databases">
        <authorList>
            <person name="Safronova V.I."/>
            <person name="Chirak E.R."/>
            <person name="Sazanova A.L."/>
        </authorList>
    </citation>
    <scope>NUCLEOTIDE SEQUENCE [LARGE SCALE GENOMIC DNA]</scope>
    <source>
        <strain evidence="3">RCAM04685</strain>
    </source>
</reference>
<evidence type="ECO:0000313" key="2">
    <source>
        <dbReference type="EMBL" id="RDJ21516.1"/>
    </source>
</evidence>
<dbReference type="Proteomes" id="UP000255207">
    <property type="component" value="Unassembled WGS sequence"/>
</dbReference>
<organism evidence="2 3">
    <name type="scientific">Bosea caraganae</name>
    <dbReference type="NCBI Taxonomy" id="2763117"/>
    <lineage>
        <taxon>Bacteria</taxon>
        <taxon>Pseudomonadati</taxon>
        <taxon>Pseudomonadota</taxon>
        <taxon>Alphaproteobacteria</taxon>
        <taxon>Hyphomicrobiales</taxon>
        <taxon>Boseaceae</taxon>
        <taxon>Bosea</taxon>
    </lineage>
</organism>
<feature type="signal peptide" evidence="1">
    <location>
        <begin position="1"/>
        <end position="22"/>
    </location>
</feature>
<protein>
    <recommendedName>
        <fullName evidence="4">Lipoprotein</fullName>
    </recommendedName>
</protein>
<sequence>MSFAKLCAVSPVVLGLAGCVTAGPIPGTPEYAAAQVSRGYDCGVRVDRSRVIARLAPQERRRFVEANAGYAVKSYNAPRRCDALERLSVQRELRELAVRR</sequence>
<dbReference type="AlphaFoldDB" id="A0A370L1T6"/>
<gene>
    <name evidence="2" type="ORF">DWE98_21040</name>
</gene>
<keyword evidence="3" id="KW-1185">Reference proteome</keyword>
<dbReference type="OrthoDB" id="8162342at2"/>
<dbReference type="EMBL" id="QQTP01000012">
    <property type="protein sequence ID" value="RDJ21516.1"/>
    <property type="molecule type" value="Genomic_DNA"/>
</dbReference>
<evidence type="ECO:0008006" key="4">
    <source>
        <dbReference type="Google" id="ProtNLM"/>
    </source>
</evidence>
<dbReference type="RefSeq" id="WP_114831264.1">
    <property type="nucleotide sequence ID" value="NZ_QQTO01000033.1"/>
</dbReference>
<evidence type="ECO:0000256" key="1">
    <source>
        <dbReference type="SAM" id="SignalP"/>
    </source>
</evidence>
<proteinExistence type="predicted"/>